<comment type="caution">
    <text evidence="14">The sequence shown here is derived from an EMBL/GenBank/DDBJ whole genome shotgun (WGS) entry which is preliminary data.</text>
</comment>
<dbReference type="GO" id="GO:0043842">
    <property type="term" value="F:Kdo transferase activity"/>
    <property type="evidence" value="ECO:0007669"/>
    <property type="project" value="UniProtKB-EC"/>
</dbReference>
<keyword evidence="7" id="KW-0812">Transmembrane</keyword>
<evidence type="ECO:0000256" key="12">
    <source>
        <dbReference type="RuleBase" id="RU365103"/>
    </source>
</evidence>
<dbReference type="EMBL" id="VCBC01000010">
    <property type="protein sequence ID" value="TLU64676.1"/>
    <property type="molecule type" value="Genomic_DNA"/>
</dbReference>
<accession>A0A5R9IN59</accession>
<dbReference type="GO" id="GO:0009244">
    <property type="term" value="P:lipopolysaccharide core region biosynthetic process"/>
    <property type="evidence" value="ECO:0007669"/>
    <property type="project" value="UniProtKB-UniRule"/>
</dbReference>
<evidence type="ECO:0000256" key="1">
    <source>
        <dbReference type="ARBA" id="ARBA00004388"/>
    </source>
</evidence>
<name>A0A5R9IN59_9GAMM</name>
<evidence type="ECO:0000313" key="14">
    <source>
        <dbReference type="EMBL" id="TLU64676.1"/>
    </source>
</evidence>
<dbReference type="InterPro" id="IPR007507">
    <property type="entry name" value="Glycos_transf_N"/>
</dbReference>
<dbReference type="GO" id="GO:0009245">
    <property type="term" value="P:lipid A biosynthetic process"/>
    <property type="evidence" value="ECO:0007669"/>
    <property type="project" value="TreeGrafter"/>
</dbReference>
<dbReference type="PANTHER" id="PTHR42755">
    <property type="entry name" value="3-DEOXY-MANNO-OCTULOSONATE CYTIDYLYLTRANSFERASE"/>
    <property type="match status" value="1"/>
</dbReference>
<evidence type="ECO:0000256" key="10">
    <source>
        <dbReference type="PIRSR" id="PIRSR639901-1"/>
    </source>
</evidence>
<dbReference type="PANTHER" id="PTHR42755:SF1">
    <property type="entry name" value="3-DEOXY-D-MANNO-OCTULOSONIC ACID TRANSFERASE, MITOCHONDRIAL-RELATED"/>
    <property type="match status" value="1"/>
</dbReference>
<evidence type="ECO:0000256" key="7">
    <source>
        <dbReference type="ARBA" id="ARBA00022968"/>
    </source>
</evidence>
<evidence type="ECO:0000256" key="4">
    <source>
        <dbReference type="ARBA" id="ARBA00012621"/>
    </source>
</evidence>
<proteinExistence type="inferred from homology"/>
<dbReference type="FunFam" id="3.40.50.2000:FF:000032">
    <property type="entry name" value="3-deoxy-D-manno-octulosonic acid transferase"/>
    <property type="match status" value="1"/>
</dbReference>
<feature type="domain" description="3-deoxy-D-manno-octulosonic-acid transferase N-terminal" evidence="13">
    <location>
        <begin position="34"/>
        <end position="211"/>
    </location>
</feature>
<keyword evidence="15" id="KW-1185">Reference proteome</keyword>
<feature type="active site" description="Proton acceptor" evidence="10">
    <location>
        <position position="60"/>
    </location>
</feature>
<dbReference type="NCBIfam" id="NF004388">
    <property type="entry name" value="PRK05749.1-4"/>
    <property type="match status" value="1"/>
</dbReference>
<dbReference type="EC" id="2.4.99.12" evidence="4 12"/>
<organism evidence="14 15">
    <name type="scientific">Thalassotalea litorea</name>
    <dbReference type="NCBI Taxonomy" id="2020715"/>
    <lineage>
        <taxon>Bacteria</taxon>
        <taxon>Pseudomonadati</taxon>
        <taxon>Pseudomonadota</taxon>
        <taxon>Gammaproteobacteria</taxon>
        <taxon>Alteromonadales</taxon>
        <taxon>Colwelliaceae</taxon>
        <taxon>Thalassotalea</taxon>
    </lineage>
</organism>
<dbReference type="InterPro" id="IPR038107">
    <property type="entry name" value="Glycos_transf_N_sf"/>
</dbReference>
<comment type="subcellular location">
    <subcellularLocation>
        <location evidence="1">Cell inner membrane</location>
        <topology evidence="1">Single-pass membrane protein</topology>
        <orientation evidence="1">Cytoplasmic side</orientation>
    </subcellularLocation>
    <subcellularLocation>
        <location evidence="12">Cell membrane</location>
    </subcellularLocation>
</comment>
<comment type="function">
    <text evidence="12">Involved in lipopolysaccharide (LPS) biosynthesis. Catalyzes the transfer of 3-deoxy-D-manno-octulosonate (Kdo) residue(s) from CMP-Kdo to lipid IV(A), the tetraacyldisaccharide-1,4'-bisphosphate precursor of lipid A.</text>
</comment>
<evidence type="ECO:0000256" key="3">
    <source>
        <dbReference type="ARBA" id="ARBA00006380"/>
    </source>
</evidence>
<keyword evidence="6 12" id="KW-0808">Transferase</keyword>
<dbReference type="GO" id="GO:0005886">
    <property type="term" value="C:plasma membrane"/>
    <property type="evidence" value="ECO:0007669"/>
    <property type="project" value="UniProtKB-SubCell"/>
</dbReference>
<evidence type="ECO:0000256" key="2">
    <source>
        <dbReference type="ARBA" id="ARBA00004713"/>
    </source>
</evidence>
<reference evidence="14 15" key="1">
    <citation type="submission" date="2019-05" db="EMBL/GenBank/DDBJ databases">
        <title>Genome sequences of Thalassotalea litorea 1K03283.</title>
        <authorList>
            <person name="Zhang D."/>
        </authorList>
    </citation>
    <scope>NUCLEOTIDE SEQUENCE [LARGE SCALE GENOMIC DNA]</scope>
    <source>
        <strain evidence="14 15">MCCC 1K03283</strain>
    </source>
</reference>
<evidence type="ECO:0000256" key="9">
    <source>
        <dbReference type="ARBA" id="ARBA00049183"/>
    </source>
</evidence>
<dbReference type="Pfam" id="PF04413">
    <property type="entry name" value="Glycos_transf_N"/>
    <property type="match status" value="1"/>
</dbReference>
<dbReference type="InterPro" id="IPR039901">
    <property type="entry name" value="Kdotransferase"/>
</dbReference>
<dbReference type="RefSeq" id="WP_138320174.1">
    <property type="nucleotide sequence ID" value="NZ_VCBC01000010.1"/>
</dbReference>
<gene>
    <name evidence="14" type="ORF">FE810_11370</name>
</gene>
<keyword evidence="7" id="KW-0735">Signal-anchor</keyword>
<dbReference type="FunFam" id="3.40.50.11720:FF:000001">
    <property type="entry name" value="3-deoxy-D-manno-octulosonic acid transferase"/>
    <property type="match status" value="1"/>
</dbReference>
<keyword evidence="12" id="KW-0472">Membrane</keyword>
<feature type="site" description="Transition state stabilizer" evidence="11">
    <location>
        <position position="130"/>
    </location>
</feature>
<evidence type="ECO:0000256" key="11">
    <source>
        <dbReference type="PIRSR" id="PIRSR639901-2"/>
    </source>
</evidence>
<evidence type="ECO:0000259" key="13">
    <source>
        <dbReference type="Pfam" id="PF04413"/>
    </source>
</evidence>
<dbReference type="Gene3D" id="3.40.50.11720">
    <property type="entry name" value="3-Deoxy-D-manno-octulosonic-acid transferase, N-terminal domain"/>
    <property type="match status" value="1"/>
</dbReference>
<dbReference type="AlphaFoldDB" id="A0A5R9IN59"/>
<comment type="catalytic activity">
    <reaction evidence="9 12">
        <text>lipid IVA (E. coli) + CMP-3-deoxy-beta-D-manno-octulosonate = alpha-Kdo-(2-&gt;6)-lipid IVA (E. coli) + CMP + H(+)</text>
        <dbReference type="Rhea" id="RHEA:28066"/>
        <dbReference type="ChEBI" id="CHEBI:15378"/>
        <dbReference type="ChEBI" id="CHEBI:58603"/>
        <dbReference type="ChEBI" id="CHEBI:60364"/>
        <dbReference type="ChEBI" id="CHEBI:60377"/>
        <dbReference type="ChEBI" id="CHEBI:85987"/>
        <dbReference type="EC" id="2.4.99.12"/>
    </reaction>
</comment>
<dbReference type="Proteomes" id="UP000307790">
    <property type="component" value="Unassembled WGS sequence"/>
</dbReference>
<evidence type="ECO:0000313" key="15">
    <source>
        <dbReference type="Proteomes" id="UP000307790"/>
    </source>
</evidence>
<comment type="similarity">
    <text evidence="3">Belongs to the glycosyltransferase group 1 family. Glycosyltransferase 30 subfamily.</text>
</comment>
<dbReference type="CDD" id="cd01635">
    <property type="entry name" value="Glycosyltransferase_GTB-type"/>
    <property type="match status" value="1"/>
</dbReference>
<evidence type="ECO:0000256" key="8">
    <source>
        <dbReference type="ARBA" id="ARBA00031445"/>
    </source>
</evidence>
<keyword evidence="12" id="KW-1003">Cell membrane</keyword>
<keyword evidence="12" id="KW-0448">Lipopolysaccharide biosynthesis</keyword>
<dbReference type="Gene3D" id="3.40.50.2000">
    <property type="entry name" value="Glycogen Phosphorylase B"/>
    <property type="match status" value="1"/>
</dbReference>
<comment type="pathway">
    <text evidence="2 12">Bacterial outer membrane biogenesis; LPS core biosynthesis.</text>
</comment>
<dbReference type="OrthoDB" id="9789797at2"/>
<dbReference type="UniPathway" id="UPA00958"/>
<protein>
    <recommendedName>
        <fullName evidence="5 12">3-deoxy-D-manno-octulosonic acid transferase</fullName>
        <shortName evidence="12">Kdo transferase</shortName>
        <ecNumber evidence="4 12">2.4.99.12</ecNumber>
    </recommendedName>
    <alternativeName>
        <fullName evidence="8 12">Lipid IV(A) 3-deoxy-D-manno-octulosonic acid transferase</fullName>
    </alternativeName>
</protein>
<feature type="site" description="Transition state stabilizer" evidence="11">
    <location>
        <position position="208"/>
    </location>
</feature>
<evidence type="ECO:0000256" key="5">
    <source>
        <dbReference type="ARBA" id="ARBA00019077"/>
    </source>
</evidence>
<sequence>MFSLLIYQLLSLLLLPLLLLALLVRSRKQVAYRQRIGERLGWVGIQQHGGIIVHAASVGEVMAIKPIVEGLLKQYPELPLTVTTFTPTGSAQVTKQFGDRVQHCYIPLDNMISVNLFLSTLKPKLLILMETELWPQLIHSTFKRNIPLLLINARLSQKSLASYQKLRWLISPALNKFHRILAQSEENRDRFISLGAAPERVSHSGNLKYDIRLTEALETKVEALRQLPIANHRVVVAGSTHQGEEALIIKAFINVKELYPDLLLVLVPRHPERFDKVQDLCQQHGLAVARRSANDAIGEQTDVWLVDTLGELLAFYGIADICIVAGSFFEVGGHNPLEPALFAKPIIVGPNMANFNDVCEQLLRAEGMVQLKGVQHAPHQQQLHQHLQHELQHLLGARDEAKALGQNAAALLAKNQGAAQRTQTEIEQLLN</sequence>
<dbReference type="SUPFAM" id="SSF53756">
    <property type="entry name" value="UDP-Glycosyltransferase/glycogen phosphorylase"/>
    <property type="match status" value="1"/>
</dbReference>
<evidence type="ECO:0000256" key="6">
    <source>
        <dbReference type="ARBA" id="ARBA00022679"/>
    </source>
</evidence>